<organism evidence="2 4">
    <name type="scientific">Bradyrhizobium zhanjiangense</name>
    <dbReference type="NCBI Taxonomy" id="1325107"/>
    <lineage>
        <taxon>Bacteria</taxon>
        <taxon>Pseudomonadati</taxon>
        <taxon>Pseudomonadota</taxon>
        <taxon>Alphaproteobacteria</taxon>
        <taxon>Hyphomicrobiales</taxon>
        <taxon>Nitrobacteraceae</taxon>
        <taxon>Bradyrhizobium</taxon>
    </lineage>
</organism>
<proteinExistence type="predicted"/>
<evidence type="ECO:0000313" key="2">
    <source>
        <dbReference type="EMBL" id="RXG95712.1"/>
    </source>
</evidence>
<evidence type="ECO:0000313" key="1">
    <source>
        <dbReference type="EMBL" id="RXG89169.1"/>
    </source>
</evidence>
<dbReference type="EMBL" id="RKMK01000015">
    <property type="protein sequence ID" value="RXG95712.1"/>
    <property type="molecule type" value="Genomic_DNA"/>
</dbReference>
<protein>
    <submittedName>
        <fullName evidence="2">Uncharacterized protein</fullName>
    </submittedName>
</protein>
<evidence type="ECO:0000313" key="4">
    <source>
        <dbReference type="Proteomes" id="UP000290174"/>
    </source>
</evidence>
<name>A0A4Q0QN39_9BRAD</name>
<accession>A0A4Q0QN39</accession>
<dbReference type="Proteomes" id="UP000289946">
    <property type="component" value="Unassembled WGS sequence"/>
</dbReference>
<comment type="caution">
    <text evidence="2">The sequence shown here is derived from an EMBL/GenBank/DDBJ whole genome shotgun (WGS) entry which is preliminary data.</text>
</comment>
<keyword evidence="3" id="KW-1185">Reference proteome</keyword>
<dbReference type="EMBL" id="RDRA01000021">
    <property type="protein sequence ID" value="RXG89169.1"/>
    <property type="molecule type" value="Genomic_DNA"/>
</dbReference>
<dbReference type="AlphaFoldDB" id="A0A4Q0QN39"/>
<dbReference type="RefSeq" id="WP_128942024.1">
    <property type="nucleotide sequence ID" value="NZ_RDRA01000021.1"/>
</dbReference>
<evidence type="ECO:0000313" key="3">
    <source>
        <dbReference type="Proteomes" id="UP000289946"/>
    </source>
</evidence>
<gene>
    <name evidence="2" type="ORF">EAS61_17730</name>
    <name evidence="1" type="ORF">EAS62_31930</name>
</gene>
<dbReference type="Proteomes" id="UP000290174">
    <property type="component" value="Unassembled WGS sequence"/>
</dbReference>
<reference evidence="2 4" key="1">
    <citation type="submission" date="2018-11" db="EMBL/GenBank/DDBJ databases">
        <title>Bradyrhizobium sp. nov., isolated from effective nodules of peanut in China.</title>
        <authorList>
            <person name="Li Y."/>
        </authorList>
    </citation>
    <scope>NUCLEOTIDE SEQUENCE [LARGE SCALE GENOMIC DNA]</scope>
    <source>
        <strain evidence="2 4">CCBAU 51770</strain>
        <strain evidence="1 3">CCBAU 51781</strain>
    </source>
</reference>
<sequence length="83" mass="9155">MKGAAFGRNVERIALITMEKSIYLEQILGEAFCGKYCFARQPHIRVKALDGCKNQGDGPPGDRTFGARVVLWSEDSEGSQVHV</sequence>